<keyword evidence="3" id="KW-1185">Reference proteome</keyword>
<dbReference type="STRING" id="1283841.A0A084QYN9"/>
<name>A0A084QYN9_STAC4</name>
<feature type="region of interest" description="Disordered" evidence="1">
    <location>
        <begin position="204"/>
        <end position="249"/>
    </location>
</feature>
<evidence type="ECO:0000313" key="3">
    <source>
        <dbReference type="Proteomes" id="UP000028524"/>
    </source>
</evidence>
<protein>
    <submittedName>
        <fullName evidence="2">Uncharacterized protein</fullName>
    </submittedName>
</protein>
<evidence type="ECO:0000256" key="1">
    <source>
        <dbReference type="SAM" id="MobiDB-lite"/>
    </source>
</evidence>
<dbReference type="EMBL" id="KL659615">
    <property type="protein sequence ID" value="KFA69074.1"/>
    <property type="molecule type" value="Genomic_DNA"/>
</dbReference>
<sequence length="249" mass="28632">MLHVSSRQWVDYFGELARDGDFDGDMLEDQIAIYAVFEDILRQELFDFVEAWNLHRIRLRKNHLHVVHGQPWMNYYYPDPDKACNWGVPIDRCALDKMQQQLADIDISTCLEPETKDWCRQVLVEIGYDNTVLGTCQESDTLRPFKRFYNGLRDRIIQHTESGRQPALAYRNAPTGGVAEYEIIRFGLLRTRGASVGVEWQMSGGEIPDKPNPASRAHITEAEELQMDLEEGVEEESEAEGQPEKESPA</sequence>
<accession>A0A084QYN9</accession>
<proteinExistence type="predicted"/>
<feature type="compositionally biased region" description="Acidic residues" evidence="1">
    <location>
        <begin position="222"/>
        <end position="241"/>
    </location>
</feature>
<evidence type="ECO:0000313" key="2">
    <source>
        <dbReference type="EMBL" id="KFA69074.1"/>
    </source>
</evidence>
<dbReference type="AlphaFoldDB" id="A0A084QYN9"/>
<dbReference type="HOGENOM" id="CLU_1116366_0_0_1"/>
<organism evidence="2 3">
    <name type="scientific">Stachybotrys chlorohalonatus (strain IBT 40285)</name>
    <dbReference type="NCBI Taxonomy" id="1283841"/>
    <lineage>
        <taxon>Eukaryota</taxon>
        <taxon>Fungi</taxon>
        <taxon>Dikarya</taxon>
        <taxon>Ascomycota</taxon>
        <taxon>Pezizomycotina</taxon>
        <taxon>Sordariomycetes</taxon>
        <taxon>Hypocreomycetidae</taxon>
        <taxon>Hypocreales</taxon>
        <taxon>Stachybotryaceae</taxon>
        <taxon>Stachybotrys</taxon>
    </lineage>
</organism>
<dbReference type="OrthoDB" id="5392716at2759"/>
<dbReference type="Proteomes" id="UP000028524">
    <property type="component" value="Unassembled WGS sequence"/>
</dbReference>
<reference evidence="2 3" key="1">
    <citation type="journal article" date="2014" name="BMC Genomics">
        <title>Comparative genome sequencing reveals chemotype-specific gene clusters in the toxigenic black mold Stachybotrys.</title>
        <authorList>
            <person name="Semeiks J."/>
            <person name="Borek D."/>
            <person name="Otwinowski Z."/>
            <person name="Grishin N.V."/>
        </authorList>
    </citation>
    <scope>NUCLEOTIDE SEQUENCE [LARGE SCALE GENOMIC DNA]</scope>
    <source>
        <strain evidence="2 3">IBT 40285</strain>
    </source>
</reference>
<dbReference type="InParanoid" id="A0A084QYN9"/>
<gene>
    <name evidence="2" type="ORF">S40285_10736</name>
</gene>